<feature type="domain" description="Golvesin/Xly CBD-like" evidence="1">
    <location>
        <begin position="228"/>
        <end position="360"/>
    </location>
</feature>
<dbReference type="AlphaFoldDB" id="D3BP88"/>
<dbReference type="InParanoid" id="D3BP88"/>
<name>D3BP88_HETP5</name>
<dbReference type="Gene3D" id="3.40.710.10">
    <property type="entry name" value="DD-peptidase/beta-lactamase superfamily"/>
    <property type="match status" value="1"/>
</dbReference>
<comment type="caution">
    <text evidence="2">The sequence shown here is derived from an EMBL/GenBank/DDBJ whole genome shotgun (WGS) entry which is preliminary data.</text>
</comment>
<dbReference type="Pfam" id="PF25275">
    <property type="entry name" value="Golvesin_C"/>
    <property type="match status" value="1"/>
</dbReference>
<dbReference type="RefSeq" id="XP_020429227.1">
    <property type="nucleotide sequence ID" value="XM_020580640.1"/>
</dbReference>
<proteinExistence type="predicted"/>
<gene>
    <name evidence="2" type="primary">gol</name>
    <name evidence="2" type="ORF">PPL_09851</name>
</gene>
<evidence type="ECO:0000313" key="3">
    <source>
        <dbReference type="Proteomes" id="UP000001396"/>
    </source>
</evidence>
<dbReference type="EMBL" id="ADBJ01000044">
    <property type="protein sequence ID" value="EFA77098.1"/>
    <property type="molecule type" value="Genomic_DNA"/>
</dbReference>
<reference evidence="2 3" key="1">
    <citation type="journal article" date="2011" name="Genome Res.">
        <title>Phylogeny-wide analysis of social amoeba genomes highlights ancient origins for complex intercellular communication.</title>
        <authorList>
            <person name="Heidel A.J."/>
            <person name="Lawal H.M."/>
            <person name="Felder M."/>
            <person name="Schilde C."/>
            <person name="Helps N.R."/>
            <person name="Tunggal B."/>
            <person name="Rivero F."/>
            <person name="John U."/>
            <person name="Schleicher M."/>
            <person name="Eichinger L."/>
            <person name="Platzer M."/>
            <person name="Noegel A.A."/>
            <person name="Schaap P."/>
            <person name="Gloeckner G."/>
        </authorList>
    </citation>
    <scope>NUCLEOTIDE SEQUENCE [LARGE SCALE GENOMIC DNA]</scope>
    <source>
        <strain evidence="3">ATCC 26659 / Pp 5 / PN500</strain>
    </source>
</reference>
<dbReference type="InterPro" id="IPR033803">
    <property type="entry name" value="CBD-like_Golvesin-Xly"/>
</dbReference>
<sequence>MHTTSWCLGQNQDPHCMQVATQPMMTDYSSIHAGIVVDTVSHAPNALFKFANDTGFAEWLENRKYVEKFLDSYGLLGNQTIMNKIYPSNSGPTASYGELIAENIMGPNLMDPLHSALLMLYVVFGGVVPEGDAYMTDLLTEQTFSDATSFGFGLPPGSVLHSVLGTSSTDVNEIAHVILPNGRELIMSAFTDGYQNFGNPPYQSSILGIFAENLILGLNLTTGNPTRIIMDTAQATVSPTGGWKTGQSIQAYNNTYLYMAGGNITPYSVVWTIPINTTGLYEVCVWFPAALNQTNVAIYTVATQSNDNRQYVINQQHYGARWILLDSFYFVKGSNPMVHISNTNIPAGQIVVADTIKVTMWPTTDNIPGLAPSYVNENYNYAYN</sequence>
<evidence type="ECO:0000313" key="2">
    <source>
        <dbReference type="EMBL" id="EFA77098.1"/>
    </source>
</evidence>
<evidence type="ECO:0000259" key="1">
    <source>
        <dbReference type="Pfam" id="PF25275"/>
    </source>
</evidence>
<dbReference type="Proteomes" id="UP000001396">
    <property type="component" value="Unassembled WGS sequence"/>
</dbReference>
<protein>
    <submittedName>
        <fullName evidence="2">Golvesin</fullName>
    </submittedName>
</protein>
<dbReference type="InterPro" id="IPR012338">
    <property type="entry name" value="Beta-lactam/transpept-like"/>
</dbReference>
<keyword evidence="3" id="KW-1185">Reference proteome</keyword>
<dbReference type="GeneID" id="31365323"/>
<dbReference type="FunCoup" id="D3BP88">
    <property type="interactions" value="25"/>
</dbReference>
<organism evidence="2 3">
    <name type="scientific">Heterostelium pallidum (strain ATCC 26659 / Pp 5 / PN500)</name>
    <name type="common">Cellular slime mold</name>
    <name type="synonym">Polysphondylium pallidum</name>
    <dbReference type="NCBI Taxonomy" id="670386"/>
    <lineage>
        <taxon>Eukaryota</taxon>
        <taxon>Amoebozoa</taxon>
        <taxon>Evosea</taxon>
        <taxon>Eumycetozoa</taxon>
        <taxon>Dictyostelia</taxon>
        <taxon>Acytosteliales</taxon>
        <taxon>Acytosteliaceae</taxon>
        <taxon>Heterostelium</taxon>
    </lineage>
</organism>
<accession>D3BP88</accession>